<proteinExistence type="predicted"/>
<sequence>MFLELIATFVAGLAAAGLVMLVNRTIGGRLPRWFTPAFAGAAMIGFTIWNEYNWFNHTTSQLPEGIEVVSTVEKTAIYRPWTYIAPYIDRFAAVDYASIMTNPQAPDHRIVSVVFMGRWSPVRQVRMLFDCEGGRRIDLVDGIDLDPDGLPPEGTPWIGMESDSPLLIGACKEV</sequence>
<accession>A0A917ALG1</accession>
<organism evidence="2 3">
    <name type="scientific">Actibacterium pelagium</name>
    <dbReference type="NCBI Taxonomy" id="2029103"/>
    <lineage>
        <taxon>Bacteria</taxon>
        <taxon>Pseudomonadati</taxon>
        <taxon>Pseudomonadota</taxon>
        <taxon>Alphaproteobacteria</taxon>
        <taxon>Rhodobacterales</taxon>
        <taxon>Roseobacteraceae</taxon>
        <taxon>Actibacterium</taxon>
    </lineage>
</organism>
<evidence type="ECO:0000256" key="1">
    <source>
        <dbReference type="SAM" id="Phobius"/>
    </source>
</evidence>
<keyword evidence="1" id="KW-1133">Transmembrane helix</keyword>
<dbReference type="EMBL" id="BMKN01000003">
    <property type="protein sequence ID" value="GGE60532.1"/>
    <property type="molecule type" value="Genomic_DNA"/>
</dbReference>
<feature type="transmembrane region" description="Helical" evidence="1">
    <location>
        <begin position="30"/>
        <end position="49"/>
    </location>
</feature>
<name>A0A917ALG1_9RHOB</name>
<keyword evidence="1" id="KW-0472">Membrane</keyword>
<dbReference type="RefSeq" id="WP_095595495.1">
    <property type="nucleotide sequence ID" value="NZ_BMKN01000003.1"/>
</dbReference>
<comment type="caution">
    <text evidence="2">The sequence shown here is derived from an EMBL/GenBank/DDBJ whole genome shotgun (WGS) entry which is preliminary data.</text>
</comment>
<keyword evidence="3" id="KW-1185">Reference proteome</keyword>
<keyword evidence="1" id="KW-0812">Transmembrane</keyword>
<reference evidence="2" key="1">
    <citation type="journal article" date="2014" name="Int. J. Syst. Evol. Microbiol.">
        <title>Complete genome sequence of Corynebacterium casei LMG S-19264T (=DSM 44701T), isolated from a smear-ripened cheese.</title>
        <authorList>
            <consortium name="US DOE Joint Genome Institute (JGI-PGF)"/>
            <person name="Walter F."/>
            <person name="Albersmeier A."/>
            <person name="Kalinowski J."/>
            <person name="Ruckert C."/>
        </authorList>
    </citation>
    <scope>NUCLEOTIDE SEQUENCE</scope>
    <source>
        <strain evidence="2">CGMCC 1.16012</strain>
    </source>
</reference>
<evidence type="ECO:0000313" key="2">
    <source>
        <dbReference type="EMBL" id="GGE60532.1"/>
    </source>
</evidence>
<dbReference type="OrthoDB" id="8601734at2"/>
<dbReference type="Proteomes" id="UP000606730">
    <property type="component" value="Unassembled WGS sequence"/>
</dbReference>
<reference evidence="2" key="2">
    <citation type="submission" date="2020-09" db="EMBL/GenBank/DDBJ databases">
        <authorList>
            <person name="Sun Q."/>
            <person name="Zhou Y."/>
        </authorList>
    </citation>
    <scope>NUCLEOTIDE SEQUENCE</scope>
    <source>
        <strain evidence="2">CGMCC 1.16012</strain>
    </source>
</reference>
<dbReference type="AlphaFoldDB" id="A0A917ALG1"/>
<gene>
    <name evidence="2" type="ORF">GCM10011517_30100</name>
</gene>
<protein>
    <submittedName>
        <fullName evidence="2">Uncharacterized protein</fullName>
    </submittedName>
</protein>
<feature type="transmembrane region" description="Helical" evidence="1">
    <location>
        <begin position="6"/>
        <end position="23"/>
    </location>
</feature>
<evidence type="ECO:0000313" key="3">
    <source>
        <dbReference type="Proteomes" id="UP000606730"/>
    </source>
</evidence>